<comment type="caution">
    <text evidence="1">The sequence shown here is derived from an EMBL/GenBank/DDBJ whole genome shotgun (WGS) entry which is preliminary data.</text>
</comment>
<dbReference type="EMBL" id="AWNG01000029">
    <property type="protein sequence ID" value="EST40115.1"/>
    <property type="molecule type" value="Genomic_DNA"/>
</dbReference>
<protein>
    <submittedName>
        <fullName evidence="1">Uncharacterized protein</fullName>
    </submittedName>
</protein>
<dbReference type="PATRIC" id="fig|1386083.3.peg.1326"/>
<name>V6L6Q5_HELPX</name>
<evidence type="ECO:0000313" key="2">
    <source>
        <dbReference type="Proteomes" id="UP000017937"/>
    </source>
</evidence>
<proteinExistence type="predicted"/>
<gene>
    <name evidence="1" type="ORF">N871_06580</name>
</gene>
<reference evidence="1 2" key="1">
    <citation type="journal article" date="2013" name="Genome Announc.">
        <title>Draft Genome Sequence of Strain X47-2AL, a Feline Helicobacter pylori Isolate.</title>
        <authorList>
            <person name="Veyrier F.J."/>
            <person name="Ecobichon C."/>
            <person name="Boneca I.G."/>
        </authorList>
    </citation>
    <scope>NUCLEOTIDE SEQUENCE [LARGE SCALE GENOMIC DNA]</scope>
    <source>
        <strain evidence="1 2">X47-2AL</strain>
    </source>
</reference>
<dbReference type="Proteomes" id="UP000017937">
    <property type="component" value="Unassembled WGS sequence"/>
</dbReference>
<organism evidence="1 2">
    <name type="scientific">Helicobacter pylori X47-2AL</name>
    <dbReference type="NCBI Taxonomy" id="1386083"/>
    <lineage>
        <taxon>Bacteria</taxon>
        <taxon>Pseudomonadati</taxon>
        <taxon>Campylobacterota</taxon>
        <taxon>Epsilonproteobacteria</taxon>
        <taxon>Campylobacterales</taxon>
        <taxon>Helicobacteraceae</taxon>
        <taxon>Helicobacter</taxon>
    </lineage>
</organism>
<evidence type="ECO:0000313" key="1">
    <source>
        <dbReference type="EMBL" id="EST40115.1"/>
    </source>
</evidence>
<accession>V6L6Q5</accession>
<sequence>MLTHTITINATHNMILLPILKPLDKTQPYYDEFFAHLRQNFKPHYSIISINPKLNRIKRRSIILIKNHFKVTFALLGYAMAKNYGKEE</sequence>
<dbReference type="AlphaFoldDB" id="V6L6Q5"/>